<dbReference type="Proteomes" id="UP001321473">
    <property type="component" value="Unassembled WGS sequence"/>
</dbReference>
<reference evidence="2 3" key="1">
    <citation type="journal article" date="2023" name="Arcadia Sci">
        <title>De novo assembly of a long-read Amblyomma americanum tick genome.</title>
        <authorList>
            <person name="Chou S."/>
            <person name="Poskanzer K.E."/>
            <person name="Rollins M."/>
            <person name="Thuy-Boun P.S."/>
        </authorList>
    </citation>
    <scope>NUCLEOTIDE SEQUENCE [LARGE SCALE GENOMIC DNA]</scope>
    <source>
        <strain evidence="2">F_SG_1</strain>
        <tissue evidence="2">Salivary glands</tissue>
    </source>
</reference>
<keyword evidence="1" id="KW-1133">Transmembrane helix</keyword>
<keyword evidence="1" id="KW-0472">Membrane</keyword>
<keyword evidence="1" id="KW-0812">Transmembrane</keyword>
<evidence type="ECO:0000313" key="2">
    <source>
        <dbReference type="EMBL" id="KAK8758569.1"/>
    </source>
</evidence>
<evidence type="ECO:0000256" key="1">
    <source>
        <dbReference type="SAM" id="Phobius"/>
    </source>
</evidence>
<evidence type="ECO:0000313" key="3">
    <source>
        <dbReference type="Proteomes" id="UP001321473"/>
    </source>
</evidence>
<organism evidence="2 3">
    <name type="scientific">Amblyomma americanum</name>
    <name type="common">Lone star tick</name>
    <dbReference type="NCBI Taxonomy" id="6943"/>
    <lineage>
        <taxon>Eukaryota</taxon>
        <taxon>Metazoa</taxon>
        <taxon>Ecdysozoa</taxon>
        <taxon>Arthropoda</taxon>
        <taxon>Chelicerata</taxon>
        <taxon>Arachnida</taxon>
        <taxon>Acari</taxon>
        <taxon>Parasitiformes</taxon>
        <taxon>Ixodida</taxon>
        <taxon>Ixodoidea</taxon>
        <taxon>Ixodidae</taxon>
        <taxon>Amblyomminae</taxon>
        <taxon>Amblyomma</taxon>
    </lineage>
</organism>
<sequence length="72" mass="7644">MTCISLWLVAFFCTVISVGILTGGTNFVQVQKKFLKTCAVAIKIFPTLVAPVLCKALEDASLRASVLPTGQA</sequence>
<proteinExistence type="predicted"/>
<dbReference type="AlphaFoldDB" id="A0AAQ4D7X9"/>
<name>A0AAQ4D7X9_AMBAM</name>
<protein>
    <submittedName>
        <fullName evidence="2">Uncharacterized protein</fullName>
    </submittedName>
</protein>
<keyword evidence="3" id="KW-1185">Reference proteome</keyword>
<accession>A0AAQ4D7X9</accession>
<gene>
    <name evidence="2" type="ORF">V5799_003799</name>
</gene>
<feature type="transmembrane region" description="Helical" evidence="1">
    <location>
        <begin position="6"/>
        <end position="28"/>
    </location>
</feature>
<dbReference type="EMBL" id="JARKHS020033985">
    <property type="protein sequence ID" value="KAK8758569.1"/>
    <property type="molecule type" value="Genomic_DNA"/>
</dbReference>
<comment type="caution">
    <text evidence="2">The sequence shown here is derived from an EMBL/GenBank/DDBJ whole genome shotgun (WGS) entry which is preliminary data.</text>
</comment>